<dbReference type="PANTHER" id="PTHR45786">
    <property type="entry name" value="DNA BINDING PROTEIN-LIKE"/>
    <property type="match status" value="1"/>
</dbReference>
<reference evidence="1" key="1">
    <citation type="submission" date="2023-03" db="EMBL/GenBank/DDBJ databases">
        <title>Chromosome-scale reference genome and RAD-based genetic map of yellow starthistle (Centaurea solstitialis) reveal putative structural variation and QTLs associated with invader traits.</title>
        <authorList>
            <person name="Reatini B."/>
            <person name="Cang F.A."/>
            <person name="Jiang Q."/>
            <person name="Mckibben M.T.W."/>
            <person name="Barker M.S."/>
            <person name="Rieseberg L.H."/>
            <person name="Dlugosch K.M."/>
        </authorList>
    </citation>
    <scope>NUCLEOTIDE SEQUENCE</scope>
    <source>
        <strain evidence="1">CAN-66</strain>
        <tissue evidence="1">Leaf</tissue>
    </source>
</reference>
<dbReference type="EMBL" id="JARYMX010000004">
    <property type="protein sequence ID" value="KAJ9552702.1"/>
    <property type="molecule type" value="Genomic_DNA"/>
</dbReference>
<evidence type="ECO:0000313" key="2">
    <source>
        <dbReference type="Proteomes" id="UP001172457"/>
    </source>
</evidence>
<proteinExistence type="predicted"/>
<sequence>MADIQRAIYNVELNTRLIGKRQKDGRTYNLPTAFEVVALIVGDIGDTTEKRDIILCNNRNFRVTNSFVKNEHLGEIKAMGCVCLCEDLGRDIEEERRLLVGHFESIGSISMRSCKNRNKSLIHRFEACNMSLEPYQCPLRTVCFDEELIQTASVWERFNVFGRLAVCRAPEHQTGRLQQISELHLSYLPLQYPLLFPYGEDGYRVDIPHKGITSSRNSKRPNVTMREFFAFILQDWVNIFSLILNARRLL</sequence>
<name>A0AA38TJQ2_9ASTR</name>
<protein>
    <submittedName>
        <fullName evidence="1">Uncharacterized protein</fullName>
    </submittedName>
</protein>
<gene>
    <name evidence="1" type="ORF">OSB04_016747</name>
</gene>
<keyword evidence="2" id="KW-1185">Reference proteome</keyword>
<accession>A0AA38TJQ2</accession>
<dbReference type="AlphaFoldDB" id="A0AA38TJQ2"/>
<dbReference type="Proteomes" id="UP001172457">
    <property type="component" value="Chromosome 4"/>
</dbReference>
<comment type="caution">
    <text evidence="1">The sequence shown here is derived from an EMBL/GenBank/DDBJ whole genome shotgun (WGS) entry which is preliminary data.</text>
</comment>
<organism evidence="1 2">
    <name type="scientific">Centaurea solstitialis</name>
    <name type="common">yellow star-thistle</name>
    <dbReference type="NCBI Taxonomy" id="347529"/>
    <lineage>
        <taxon>Eukaryota</taxon>
        <taxon>Viridiplantae</taxon>
        <taxon>Streptophyta</taxon>
        <taxon>Embryophyta</taxon>
        <taxon>Tracheophyta</taxon>
        <taxon>Spermatophyta</taxon>
        <taxon>Magnoliopsida</taxon>
        <taxon>eudicotyledons</taxon>
        <taxon>Gunneridae</taxon>
        <taxon>Pentapetalae</taxon>
        <taxon>asterids</taxon>
        <taxon>campanulids</taxon>
        <taxon>Asterales</taxon>
        <taxon>Asteraceae</taxon>
        <taxon>Carduoideae</taxon>
        <taxon>Cardueae</taxon>
        <taxon>Centaureinae</taxon>
        <taxon>Centaurea</taxon>
    </lineage>
</organism>
<dbReference type="PANTHER" id="PTHR45786:SF66">
    <property type="entry name" value="HOOK MOTIF PROTEIN, PUTATIVE-RELATED"/>
    <property type="match status" value="1"/>
</dbReference>
<evidence type="ECO:0000313" key="1">
    <source>
        <dbReference type="EMBL" id="KAJ9552702.1"/>
    </source>
</evidence>